<proteinExistence type="inferred from homology"/>
<evidence type="ECO:0000256" key="12">
    <source>
        <dbReference type="ARBA" id="ARBA00023014"/>
    </source>
</evidence>
<evidence type="ECO:0000256" key="2">
    <source>
        <dbReference type="ARBA" id="ARBA00005217"/>
    </source>
</evidence>
<dbReference type="SMART" id="SM00729">
    <property type="entry name" value="Elp3"/>
    <property type="match status" value="1"/>
</dbReference>
<dbReference type="SFLD" id="SFLDS00029">
    <property type="entry name" value="Radical_SAM"/>
    <property type="match status" value="1"/>
</dbReference>
<evidence type="ECO:0000313" key="19">
    <source>
        <dbReference type="Proteomes" id="UP000700908"/>
    </source>
</evidence>
<keyword evidence="7" id="KW-0949">S-adenosyl-L-methionine</keyword>
<dbReference type="SUPFAM" id="SSF55729">
    <property type="entry name" value="Acyl-CoA N-acyltransferases (Nat)"/>
    <property type="match status" value="1"/>
</dbReference>
<keyword evidence="12" id="KW-0411">Iron-sulfur</keyword>
<dbReference type="InterPro" id="IPR039661">
    <property type="entry name" value="ELP3"/>
</dbReference>
<comment type="caution">
    <text evidence="18">The sequence shown here is derived from an EMBL/GenBank/DDBJ whole genome shotgun (WGS) entry which is preliminary data.</text>
</comment>
<keyword evidence="19" id="KW-1185">Reference proteome</keyword>
<dbReference type="Pfam" id="PF04055">
    <property type="entry name" value="Radical_SAM"/>
    <property type="match status" value="1"/>
</dbReference>
<keyword evidence="8" id="KW-0819">tRNA processing</keyword>
<dbReference type="SFLD" id="SFLDG01086">
    <property type="entry name" value="elongater_protein-like"/>
    <property type="match status" value="1"/>
</dbReference>
<evidence type="ECO:0000256" key="15">
    <source>
        <dbReference type="ARBA" id="ARBA00047372"/>
    </source>
</evidence>
<evidence type="ECO:0000256" key="13">
    <source>
        <dbReference type="ARBA" id="ARBA00023315"/>
    </source>
</evidence>
<evidence type="ECO:0000256" key="10">
    <source>
        <dbReference type="ARBA" id="ARBA00022884"/>
    </source>
</evidence>
<evidence type="ECO:0000256" key="16">
    <source>
        <dbReference type="SAM" id="MobiDB-lite"/>
    </source>
</evidence>
<reference evidence="18 19" key="1">
    <citation type="submission" date="2021-08" db="EMBL/GenBank/DDBJ databases">
        <title>Collinsella faecalis sp. nov. isolated from swine faeces.</title>
        <authorList>
            <person name="Oh B.S."/>
            <person name="Lee J.H."/>
        </authorList>
    </citation>
    <scope>NUCLEOTIDE SEQUENCE [LARGE SCALE GENOMIC DNA]</scope>
    <source>
        <strain evidence="18 19">AGMB00827</strain>
    </source>
</reference>
<comment type="cofactor">
    <cofactor evidence="1">
        <name>[4Fe-4S] cluster</name>
        <dbReference type="ChEBI" id="CHEBI:49883"/>
    </cofactor>
</comment>
<keyword evidence="10" id="KW-0694">RNA-binding</keyword>
<keyword evidence="6 18" id="KW-0808">Transferase</keyword>
<dbReference type="PANTHER" id="PTHR11135:SF2">
    <property type="entry name" value="ELONGATOR COMPLEX PROTEIN 3"/>
    <property type="match status" value="1"/>
</dbReference>
<dbReference type="CDD" id="cd01335">
    <property type="entry name" value="Radical_SAM"/>
    <property type="match status" value="1"/>
</dbReference>
<dbReference type="SFLD" id="SFLDF00344">
    <property type="entry name" value="ELP3-like"/>
    <property type="match status" value="1"/>
</dbReference>
<protein>
    <recommendedName>
        <fullName evidence="14">tRNA carboxymethyluridine synthase</fullName>
        <ecNumber evidence="14">2.3.1.311</ecNumber>
    </recommendedName>
</protein>
<dbReference type="EC" id="2.3.1.311" evidence="14"/>
<dbReference type="RefSeq" id="WP_222200013.1">
    <property type="nucleotide sequence ID" value="NZ_JAIMFO010000009.1"/>
</dbReference>
<comment type="catalytic activity">
    <reaction evidence="15">
        <text>uridine(34) in tRNA + acetyl-CoA + S-adenosyl-L-methionine + H2O = 5-(carboxymethyl)uridine(34) in tRNA + 5'-deoxyadenosine + L-methionine + CoA + 2 H(+)</text>
        <dbReference type="Rhea" id="RHEA:61020"/>
        <dbReference type="Rhea" id="RHEA-COMP:10407"/>
        <dbReference type="Rhea" id="RHEA-COMP:11727"/>
        <dbReference type="ChEBI" id="CHEBI:15377"/>
        <dbReference type="ChEBI" id="CHEBI:15378"/>
        <dbReference type="ChEBI" id="CHEBI:17319"/>
        <dbReference type="ChEBI" id="CHEBI:57287"/>
        <dbReference type="ChEBI" id="CHEBI:57288"/>
        <dbReference type="ChEBI" id="CHEBI:57844"/>
        <dbReference type="ChEBI" id="CHEBI:59789"/>
        <dbReference type="ChEBI" id="CHEBI:65315"/>
        <dbReference type="ChEBI" id="CHEBI:74882"/>
        <dbReference type="EC" id="2.3.1.311"/>
    </reaction>
    <physiologicalReaction direction="left-to-right" evidence="15">
        <dbReference type="Rhea" id="RHEA:61021"/>
    </physiologicalReaction>
</comment>
<evidence type="ECO:0000259" key="17">
    <source>
        <dbReference type="SMART" id="SM00729"/>
    </source>
</evidence>
<evidence type="ECO:0000256" key="8">
    <source>
        <dbReference type="ARBA" id="ARBA00022694"/>
    </source>
</evidence>
<accession>A0ABS7MMM7</accession>
<evidence type="ECO:0000256" key="9">
    <source>
        <dbReference type="ARBA" id="ARBA00022723"/>
    </source>
</evidence>
<evidence type="ECO:0000256" key="14">
    <source>
        <dbReference type="ARBA" id="ARBA00044771"/>
    </source>
</evidence>
<dbReference type="InterPro" id="IPR058240">
    <property type="entry name" value="rSAM_sf"/>
</dbReference>
<dbReference type="PANTHER" id="PTHR11135">
    <property type="entry name" value="HISTONE ACETYLTRANSFERASE-RELATED"/>
    <property type="match status" value="1"/>
</dbReference>
<name>A0ABS7MMM7_9ACTN</name>
<dbReference type="Gene3D" id="3.40.630.30">
    <property type="match status" value="1"/>
</dbReference>
<feature type="domain" description="Elp3/MiaA/NifB-like radical SAM core" evidence="17">
    <location>
        <begin position="92"/>
        <end position="482"/>
    </location>
</feature>
<organism evidence="18 19">
    <name type="scientific">Collinsella ureilytica</name>
    <dbReference type="NCBI Taxonomy" id="2869515"/>
    <lineage>
        <taxon>Bacteria</taxon>
        <taxon>Bacillati</taxon>
        <taxon>Actinomycetota</taxon>
        <taxon>Coriobacteriia</taxon>
        <taxon>Coriobacteriales</taxon>
        <taxon>Coriobacteriaceae</taxon>
        <taxon>Collinsella</taxon>
    </lineage>
</organism>
<evidence type="ECO:0000256" key="3">
    <source>
        <dbReference type="ARBA" id="ARBA00005494"/>
    </source>
</evidence>
<evidence type="ECO:0000256" key="7">
    <source>
        <dbReference type="ARBA" id="ARBA00022691"/>
    </source>
</evidence>
<evidence type="ECO:0000256" key="1">
    <source>
        <dbReference type="ARBA" id="ARBA00001966"/>
    </source>
</evidence>
<keyword evidence="4" id="KW-0004">4Fe-4S</keyword>
<evidence type="ECO:0000256" key="11">
    <source>
        <dbReference type="ARBA" id="ARBA00023004"/>
    </source>
</evidence>
<dbReference type="InterPro" id="IPR007197">
    <property type="entry name" value="rSAM"/>
</dbReference>
<dbReference type="GO" id="GO:0016746">
    <property type="term" value="F:acyltransferase activity"/>
    <property type="evidence" value="ECO:0007669"/>
    <property type="project" value="UniProtKB-KW"/>
</dbReference>
<dbReference type="EMBL" id="JAIMFO010000009">
    <property type="protein sequence ID" value="MBY4798293.1"/>
    <property type="molecule type" value="Genomic_DNA"/>
</dbReference>
<gene>
    <name evidence="18" type="ORF">K6V98_08035</name>
</gene>
<keyword evidence="11" id="KW-0408">Iron</keyword>
<dbReference type="InterPro" id="IPR016181">
    <property type="entry name" value="Acyl_CoA_acyltransferase"/>
</dbReference>
<dbReference type="Pfam" id="PF16199">
    <property type="entry name" value="Radical_SAM_C"/>
    <property type="match status" value="1"/>
</dbReference>
<comment type="similarity">
    <text evidence="3">Belongs to the ELP3 family.</text>
</comment>
<sequence length="683" mass="76887">MDSIILEIARALRQGLEVDDRELTRMIHARLRKDGADKRRFAKRRLLPYYLGVKRNNPDLWKSWQIDPQTDQGIISVLRMKPRRTASGVATVTVITKPWPCSGSCLFCPNDIRMPKSYVHNEPACARAELCYFDPYLQVEARLRTLEQMGHPTDKVELIVLGGTWTDYPESYRLWFASELFRAVNERARGTGERSGAQSCGHTRSGEAAHEVCATSHGSAEDARVVDAFAGDGFQAREAARAGSDTSQSITQNSQAHKGSTQLPSDADARRAWYAQAGFQQQALDTDPELFELQALVDEGMIDYNHAVRKLYGSRALDRALEHYQTGSWEELERLQKENEQAPRRVVGLVVETRPDAISARSLADMRRLGCTKVQMGVQSLDQAVLDASGRGIEIARIQQAFSLLRLFGFKIHVHQMLNLPGSNPDRDRRAYEQLVSNPSFLPDEIKLYPCVLIGSARLRTAFEDGSWQPYPEDELIRLLADMILDTPPYCRISRMIRDFSSEDIEAGSKKPNLRQLVEEQLRTSHVADEVQEIRFREVGTAEVEAQDLTLCDVAYETTVAHEHFLEWRAPDGKIAGFLRLSLPREEALKTLGVERYLRAGEAMIREVHIYGRVARLGEDGQAAQHLGLGRALIREAQDLAARAGFHAIKVISAVGTRGYYRSLGFEDAGLYQRCEIEVRPHG</sequence>
<dbReference type="InterPro" id="IPR006638">
    <property type="entry name" value="Elp3/MiaA/NifB-like_rSAM"/>
</dbReference>
<dbReference type="Proteomes" id="UP000700908">
    <property type="component" value="Unassembled WGS sequence"/>
</dbReference>
<evidence type="ECO:0000256" key="5">
    <source>
        <dbReference type="ARBA" id="ARBA00022555"/>
    </source>
</evidence>
<evidence type="ECO:0000256" key="6">
    <source>
        <dbReference type="ARBA" id="ARBA00022679"/>
    </source>
</evidence>
<feature type="compositionally biased region" description="Polar residues" evidence="16">
    <location>
        <begin position="244"/>
        <end position="264"/>
    </location>
</feature>
<feature type="region of interest" description="Disordered" evidence="16">
    <location>
        <begin position="238"/>
        <end position="266"/>
    </location>
</feature>
<evidence type="ECO:0000256" key="4">
    <source>
        <dbReference type="ARBA" id="ARBA00022485"/>
    </source>
</evidence>
<keyword evidence="13 18" id="KW-0012">Acyltransferase</keyword>
<evidence type="ECO:0000313" key="18">
    <source>
        <dbReference type="EMBL" id="MBY4798293.1"/>
    </source>
</evidence>
<dbReference type="InterPro" id="IPR034687">
    <property type="entry name" value="ELP3-like"/>
</dbReference>
<keyword evidence="9" id="KW-0479">Metal-binding</keyword>
<dbReference type="InterPro" id="IPR032432">
    <property type="entry name" value="Radical_SAM_C"/>
</dbReference>
<comment type="pathway">
    <text evidence="2">tRNA modification.</text>
</comment>
<keyword evidence="5" id="KW-0820">tRNA-binding</keyword>
<dbReference type="SUPFAM" id="SSF102114">
    <property type="entry name" value="Radical SAM enzymes"/>
    <property type="match status" value="1"/>
</dbReference>